<dbReference type="GO" id="GO:0044774">
    <property type="term" value="P:mitotic DNA integrity checkpoint signaling"/>
    <property type="evidence" value="ECO:0007669"/>
    <property type="project" value="TreeGrafter"/>
</dbReference>
<name>A0A7J7ZJD7_PIPKU</name>
<dbReference type="PANTHER" id="PTHR46060">
    <property type="entry name" value="MARINER MOS1 TRANSPOSASE-LIKE PROTEIN"/>
    <property type="match status" value="1"/>
</dbReference>
<dbReference type="AlphaFoldDB" id="A0A7J7ZJD7"/>
<organism evidence="2 3">
    <name type="scientific">Pipistrellus kuhlii</name>
    <name type="common">Kuhl's pipistrelle</name>
    <dbReference type="NCBI Taxonomy" id="59472"/>
    <lineage>
        <taxon>Eukaryota</taxon>
        <taxon>Metazoa</taxon>
        <taxon>Chordata</taxon>
        <taxon>Craniata</taxon>
        <taxon>Vertebrata</taxon>
        <taxon>Euteleostomi</taxon>
        <taxon>Mammalia</taxon>
        <taxon>Eutheria</taxon>
        <taxon>Laurasiatheria</taxon>
        <taxon>Chiroptera</taxon>
        <taxon>Yangochiroptera</taxon>
        <taxon>Vespertilionidae</taxon>
        <taxon>Pipistrellus</taxon>
    </lineage>
</organism>
<dbReference type="InterPro" id="IPR001888">
    <property type="entry name" value="Transposase_1"/>
</dbReference>
<dbReference type="GO" id="GO:0000793">
    <property type="term" value="C:condensed chromosome"/>
    <property type="evidence" value="ECO:0007669"/>
    <property type="project" value="TreeGrafter"/>
</dbReference>
<dbReference type="GO" id="GO:0044547">
    <property type="term" value="F:DNA topoisomerase binding"/>
    <property type="evidence" value="ECO:0007669"/>
    <property type="project" value="TreeGrafter"/>
</dbReference>
<reference evidence="2 3" key="1">
    <citation type="journal article" date="2020" name="Nature">
        <title>Six reference-quality genomes reveal evolution of bat adaptations.</title>
        <authorList>
            <person name="Jebb D."/>
            <person name="Huang Z."/>
            <person name="Pippel M."/>
            <person name="Hughes G.M."/>
            <person name="Lavrichenko K."/>
            <person name="Devanna P."/>
            <person name="Winkler S."/>
            <person name="Jermiin L.S."/>
            <person name="Skirmuntt E.C."/>
            <person name="Katzourakis A."/>
            <person name="Burkitt-Gray L."/>
            <person name="Ray D.A."/>
            <person name="Sullivan K.A.M."/>
            <person name="Roscito J.G."/>
            <person name="Kirilenko B.M."/>
            <person name="Davalos L.M."/>
            <person name="Corthals A.P."/>
            <person name="Power M.L."/>
            <person name="Jones G."/>
            <person name="Ransome R.D."/>
            <person name="Dechmann D.K.N."/>
            <person name="Locatelli A.G."/>
            <person name="Puechmaille S.J."/>
            <person name="Fedrigo O."/>
            <person name="Jarvis E.D."/>
            <person name="Hiller M."/>
            <person name="Vernes S.C."/>
            <person name="Myers E.W."/>
            <person name="Teeling E.C."/>
        </authorList>
    </citation>
    <scope>NUCLEOTIDE SEQUENCE [LARGE SCALE GENOMIC DNA]</scope>
    <source>
        <strain evidence="2">MPipKuh1</strain>
        <tissue evidence="2">Flight muscle</tissue>
    </source>
</reference>
<dbReference type="Pfam" id="PF01359">
    <property type="entry name" value="Transposase_1"/>
    <property type="match status" value="1"/>
</dbReference>
<accession>A0A7J7ZJD7</accession>
<dbReference type="GO" id="GO:0000729">
    <property type="term" value="P:DNA double-strand break processing"/>
    <property type="evidence" value="ECO:0007669"/>
    <property type="project" value="TreeGrafter"/>
</dbReference>
<evidence type="ECO:0000313" key="3">
    <source>
        <dbReference type="Proteomes" id="UP000558488"/>
    </source>
</evidence>
<dbReference type="GO" id="GO:0003690">
    <property type="term" value="F:double-stranded DNA binding"/>
    <property type="evidence" value="ECO:0007669"/>
    <property type="project" value="TreeGrafter"/>
</dbReference>
<dbReference type="InterPro" id="IPR036388">
    <property type="entry name" value="WH-like_DNA-bd_sf"/>
</dbReference>
<dbReference type="Proteomes" id="UP000558488">
    <property type="component" value="Unassembled WGS sequence"/>
</dbReference>
<dbReference type="GO" id="GO:0006303">
    <property type="term" value="P:double-strand break repair via nonhomologous end joining"/>
    <property type="evidence" value="ECO:0007669"/>
    <property type="project" value="TreeGrafter"/>
</dbReference>
<comment type="caution">
    <text evidence="2">The sequence shown here is derived from an EMBL/GenBank/DDBJ whole genome shotgun (WGS) entry which is preliminary data.</text>
</comment>
<dbReference type="GO" id="GO:0005634">
    <property type="term" value="C:nucleus"/>
    <property type="evidence" value="ECO:0007669"/>
    <property type="project" value="TreeGrafter"/>
</dbReference>
<dbReference type="InterPro" id="IPR052709">
    <property type="entry name" value="Transposase-MT_Hybrid"/>
</dbReference>
<gene>
    <name evidence="2" type="ORF">mPipKuh1_009462</name>
</gene>
<feature type="domain" description="Mos1 transposase HTH" evidence="1">
    <location>
        <begin position="5"/>
        <end position="53"/>
    </location>
</feature>
<dbReference type="InterPro" id="IPR041426">
    <property type="entry name" value="Mos1_HTH"/>
</dbReference>
<dbReference type="PANTHER" id="PTHR46060:SF2">
    <property type="entry name" value="HISTONE-LYSINE N-METHYLTRANSFERASE SETMAR"/>
    <property type="match status" value="1"/>
</dbReference>
<dbReference type="GO" id="GO:0003697">
    <property type="term" value="F:single-stranded DNA binding"/>
    <property type="evidence" value="ECO:0007669"/>
    <property type="project" value="TreeGrafter"/>
</dbReference>
<protein>
    <recommendedName>
        <fullName evidence="1">Mos1 transposase HTH domain-containing protein</fullName>
    </recommendedName>
</protein>
<dbReference type="GO" id="GO:0046975">
    <property type="term" value="F:histone H3K36 methyltransferase activity"/>
    <property type="evidence" value="ECO:0007669"/>
    <property type="project" value="TreeGrafter"/>
</dbReference>
<dbReference type="GO" id="GO:0015074">
    <property type="term" value="P:DNA integration"/>
    <property type="evidence" value="ECO:0007669"/>
    <property type="project" value="TreeGrafter"/>
</dbReference>
<dbReference type="Gene3D" id="1.10.10.10">
    <property type="entry name" value="Winged helix-like DNA-binding domain superfamily/Winged helix DNA-binding domain"/>
    <property type="match status" value="1"/>
</dbReference>
<dbReference type="Gene3D" id="1.10.10.1450">
    <property type="match status" value="1"/>
</dbReference>
<evidence type="ECO:0000259" key="1">
    <source>
        <dbReference type="Pfam" id="PF17906"/>
    </source>
</evidence>
<evidence type="ECO:0000313" key="2">
    <source>
        <dbReference type="EMBL" id="KAF6374229.1"/>
    </source>
</evidence>
<proteinExistence type="predicted"/>
<dbReference type="EMBL" id="JACAGB010000003">
    <property type="protein sequence ID" value="KAF6374229.1"/>
    <property type="molecule type" value="Genomic_DNA"/>
</dbReference>
<dbReference type="InterPro" id="IPR036397">
    <property type="entry name" value="RNaseH_sf"/>
</dbReference>
<dbReference type="GO" id="GO:0035861">
    <property type="term" value="C:site of double-strand break"/>
    <property type="evidence" value="ECO:0007669"/>
    <property type="project" value="TreeGrafter"/>
</dbReference>
<keyword evidence="3" id="KW-1185">Reference proteome</keyword>
<dbReference type="GO" id="GO:0031297">
    <property type="term" value="P:replication fork processing"/>
    <property type="evidence" value="ECO:0007669"/>
    <property type="project" value="TreeGrafter"/>
</dbReference>
<dbReference type="GO" id="GO:0000014">
    <property type="term" value="F:single-stranded DNA endodeoxyribonuclease activity"/>
    <property type="evidence" value="ECO:0007669"/>
    <property type="project" value="TreeGrafter"/>
</dbReference>
<dbReference type="GO" id="GO:0042800">
    <property type="term" value="F:histone H3K4 methyltransferase activity"/>
    <property type="evidence" value="ECO:0007669"/>
    <property type="project" value="TreeGrafter"/>
</dbReference>
<dbReference type="Gene3D" id="3.30.420.10">
    <property type="entry name" value="Ribonuclease H-like superfamily/Ribonuclease H"/>
    <property type="match status" value="1"/>
</dbReference>
<dbReference type="Pfam" id="PF17906">
    <property type="entry name" value="HTH_48"/>
    <property type="match status" value="1"/>
</dbReference>
<sequence length="263" mass="30249">MADEEHIRHCMLYEFQLGRKASEAAKNICSALGQDAVSARKCQRWFEKFREGNFSLDDKSGRGRVSNFDQEALQALLVQNPQITQQELATTLNCSQKTISNQLRALGKVQKFGKWVPHELTDNNRNQRVTICSSLLSRQNRLPFLEQIVTGDEEWVLYVNLKRRPQWLDKNEAPQPTPKPDLHAKKVMLCVWWNFKGILHYELLPSNQTITSAVYSAQLERLAQALREKEPELINRKGVILHHDNARPHTARITAAKTGLAQW</sequence>